<comment type="caution">
    <text evidence="7">The sequence shown here is derived from an EMBL/GenBank/DDBJ whole genome shotgun (WGS) entry which is preliminary data.</text>
</comment>
<evidence type="ECO:0000313" key="7">
    <source>
        <dbReference type="EMBL" id="EJZ87631.1"/>
    </source>
</evidence>
<dbReference type="Gene3D" id="1.10.530.10">
    <property type="match status" value="1"/>
</dbReference>
<dbReference type="PROSITE" id="PS51935">
    <property type="entry name" value="NLPC_P60"/>
    <property type="match status" value="1"/>
</dbReference>
<proteinExistence type="inferred from homology"/>
<dbReference type="Pfam" id="PF01464">
    <property type="entry name" value="SLT"/>
    <property type="match status" value="1"/>
</dbReference>
<keyword evidence="2" id="KW-0645">Protease</keyword>
<name>K0YVK2_9ACTO</name>
<evidence type="ECO:0000256" key="4">
    <source>
        <dbReference type="ARBA" id="ARBA00022807"/>
    </source>
</evidence>
<dbReference type="SUPFAM" id="SSF53955">
    <property type="entry name" value="Lysozyme-like"/>
    <property type="match status" value="1"/>
</dbReference>
<dbReference type="Gene3D" id="3.90.1720.10">
    <property type="entry name" value="endopeptidase domain like (from Nostoc punctiforme)"/>
    <property type="match status" value="1"/>
</dbReference>
<keyword evidence="5" id="KW-0732">Signal</keyword>
<dbReference type="InterPro" id="IPR008258">
    <property type="entry name" value="Transglycosylase_SLT_dom_1"/>
</dbReference>
<sequence length="310" mass="32269">MKTTLIAAAPLMLLPLMMTGGGAEGAGAGLEGVPPEYVQAVMKAGSICTEITPSLIAGQIEAESGWDAKAVSPAGAQGIAQFMPATWKSHGIDANGDGVADPFDPIDAIASQGQFMCKLVDAVKAYVASGQATGNVVDLALAAYNAGPGAIQQYRGIPPYSETQNYVTKIKQLAKKYTQKSASASSVVATAQKYLGTPYKWGGTSAAGLDCSGLIVRVYTDLGKPLNARTAHDIITRAGTPIDQSALQPGDLIGFATPGSGHYHHIGIYAGKDPNGNRLMIHAPDVGGHVEQIPLDTPYWLSLHWQAVRI</sequence>
<evidence type="ECO:0000259" key="6">
    <source>
        <dbReference type="PROSITE" id="PS51935"/>
    </source>
</evidence>
<protein>
    <recommendedName>
        <fullName evidence="6">NlpC/P60 domain-containing protein</fullName>
    </recommendedName>
</protein>
<dbReference type="GO" id="GO:0008234">
    <property type="term" value="F:cysteine-type peptidase activity"/>
    <property type="evidence" value="ECO:0007669"/>
    <property type="project" value="UniProtKB-KW"/>
</dbReference>
<reference evidence="7 8" key="1">
    <citation type="submission" date="2012-07" db="EMBL/GenBank/DDBJ databases">
        <title>The Genome Sequence of Actinomyces turicensis ACS-279-V-COL4.</title>
        <authorList>
            <consortium name="The Broad Institute Genome Sequencing Platform"/>
            <person name="Earl A."/>
            <person name="Ward D."/>
            <person name="Feldgarden M."/>
            <person name="Gevers D."/>
            <person name="Saerens B."/>
            <person name="Vaneechoutte M."/>
            <person name="Walker B."/>
            <person name="Young S.K."/>
            <person name="Zeng Q."/>
            <person name="Gargeya S."/>
            <person name="Fitzgerald M."/>
            <person name="Haas B."/>
            <person name="Abouelleil A."/>
            <person name="Alvarado L."/>
            <person name="Arachchi H.M."/>
            <person name="Berlin A."/>
            <person name="Chapman S.B."/>
            <person name="Goldberg J."/>
            <person name="Griggs A."/>
            <person name="Gujja S."/>
            <person name="Hansen M."/>
            <person name="Howarth C."/>
            <person name="Imamovic A."/>
            <person name="Larimer J."/>
            <person name="McCowen C."/>
            <person name="Montmayeur A."/>
            <person name="Murphy C."/>
            <person name="Neiman D."/>
            <person name="Pearson M."/>
            <person name="Priest M."/>
            <person name="Roberts A."/>
            <person name="Saif S."/>
            <person name="Shea T."/>
            <person name="Sisk P."/>
            <person name="Sykes S."/>
            <person name="Wortman J."/>
            <person name="Nusbaum C."/>
            <person name="Birren B."/>
        </authorList>
    </citation>
    <scope>NUCLEOTIDE SEQUENCE [LARGE SCALE GENOMIC DNA]</scope>
    <source>
        <strain evidence="7 8">ACS-279-V-Col4</strain>
    </source>
</reference>
<dbReference type="eggNOG" id="COG0791">
    <property type="taxonomic scope" value="Bacteria"/>
</dbReference>
<dbReference type="RefSeq" id="WP_006680465.1">
    <property type="nucleotide sequence ID" value="NZ_JH815208.1"/>
</dbReference>
<dbReference type="GO" id="GO:0006508">
    <property type="term" value="P:proteolysis"/>
    <property type="evidence" value="ECO:0007669"/>
    <property type="project" value="UniProtKB-KW"/>
</dbReference>
<accession>K0YVK2</accession>
<dbReference type="CDD" id="cd13399">
    <property type="entry name" value="Slt35-like"/>
    <property type="match status" value="1"/>
</dbReference>
<dbReference type="HOGENOM" id="CLU_054383_0_1_11"/>
<dbReference type="Pfam" id="PF00877">
    <property type="entry name" value="NLPC_P60"/>
    <property type="match status" value="1"/>
</dbReference>
<comment type="similarity">
    <text evidence="1">Belongs to the peptidase C40 family.</text>
</comment>
<keyword evidence="4" id="KW-0788">Thiol protease</keyword>
<dbReference type="SUPFAM" id="SSF54001">
    <property type="entry name" value="Cysteine proteinases"/>
    <property type="match status" value="1"/>
</dbReference>
<dbReference type="PANTHER" id="PTHR47053">
    <property type="entry name" value="MUREIN DD-ENDOPEPTIDASE MEPH-RELATED"/>
    <property type="match status" value="1"/>
</dbReference>
<evidence type="ECO:0000256" key="1">
    <source>
        <dbReference type="ARBA" id="ARBA00007074"/>
    </source>
</evidence>
<evidence type="ECO:0000313" key="8">
    <source>
        <dbReference type="Proteomes" id="UP000003994"/>
    </source>
</evidence>
<feature type="signal peptide" evidence="5">
    <location>
        <begin position="1"/>
        <end position="22"/>
    </location>
</feature>
<dbReference type="eggNOG" id="COG0741">
    <property type="taxonomic scope" value="Bacteria"/>
</dbReference>
<evidence type="ECO:0000256" key="2">
    <source>
        <dbReference type="ARBA" id="ARBA00022670"/>
    </source>
</evidence>
<dbReference type="InterPro" id="IPR023346">
    <property type="entry name" value="Lysozyme-like_dom_sf"/>
</dbReference>
<organism evidence="7 8">
    <name type="scientific">Schaalia turicensis ACS-279-V-Col4</name>
    <dbReference type="NCBI Taxonomy" id="883077"/>
    <lineage>
        <taxon>Bacteria</taxon>
        <taxon>Bacillati</taxon>
        <taxon>Actinomycetota</taxon>
        <taxon>Actinomycetes</taxon>
        <taxon>Actinomycetales</taxon>
        <taxon>Actinomycetaceae</taxon>
        <taxon>Schaalia</taxon>
    </lineage>
</organism>
<dbReference type="InterPro" id="IPR000064">
    <property type="entry name" value="NLP_P60_dom"/>
</dbReference>
<dbReference type="EMBL" id="AGWQ01000003">
    <property type="protein sequence ID" value="EJZ87631.1"/>
    <property type="molecule type" value="Genomic_DNA"/>
</dbReference>
<feature type="domain" description="NlpC/P60" evidence="6">
    <location>
        <begin position="181"/>
        <end position="310"/>
    </location>
</feature>
<evidence type="ECO:0000256" key="5">
    <source>
        <dbReference type="SAM" id="SignalP"/>
    </source>
</evidence>
<feature type="chain" id="PRO_5039047212" description="NlpC/P60 domain-containing protein" evidence="5">
    <location>
        <begin position="23"/>
        <end position="310"/>
    </location>
</feature>
<evidence type="ECO:0000256" key="3">
    <source>
        <dbReference type="ARBA" id="ARBA00022801"/>
    </source>
</evidence>
<dbReference type="Proteomes" id="UP000003994">
    <property type="component" value="Unassembled WGS sequence"/>
</dbReference>
<dbReference type="PATRIC" id="fig|883077.3.peg.249"/>
<gene>
    <name evidence="7" type="ORF">HMPREF9241_00259</name>
</gene>
<dbReference type="STRING" id="883077.HMPREF9241_00259"/>
<dbReference type="PANTHER" id="PTHR47053:SF1">
    <property type="entry name" value="MUREIN DD-ENDOPEPTIDASE MEPH-RELATED"/>
    <property type="match status" value="1"/>
</dbReference>
<keyword evidence="3" id="KW-0378">Hydrolase</keyword>
<dbReference type="InterPro" id="IPR051202">
    <property type="entry name" value="Peptidase_C40"/>
</dbReference>
<dbReference type="InterPro" id="IPR038765">
    <property type="entry name" value="Papain-like_cys_pep_sf"/>
</dbReference>
<dbReference type="AlphaFoldDB" id="K0YVK2"/>
<keyword evidence="8" id="KW-1185">Reference proteome</keyword>